<organism evidence="2">
    <name type="scientific">Triticum aestivum</name>
    <name type="common">Wheat</name>
    <dbReference type="NCBI Taxonomy" id="4565"/>
    <lineage>
        <taxon>Eukaryota</taxon>
        <taxon>Viridiplantae</taxon>
        <taxon>Streptophyta</taxon>
        <taxon>Embryophyta</taxon>
        <taxon>Tracheophyta</taxon>
        <taxon>Spermatophyta</taxon>
        <taxon>Magnoliopsida</taxon>
        <taxon>Liliopsida</taxon>
        <taxon>Poales</taxon>
        <taxon>Poaceae</taxon>
        <taxon>BOP clade</taxon>
        <taxon>Pooideae</taxon>
        <taxon>Triticodae</taxon>
        <taxon>Triticeae</taxon>
        <taxon>Triticinae</taxon>
        <taxon>Triticum</taxon>
    </lineage>
</organism>
<feature type="non-terminal residue" evidence="2">
    <location>
        <position position="27"/>
    </location>
</feature>
<feature type="region of interest" description="Disordered" evidence="1">
    <location>
        <begin position="1"/>
        <end position="27"/>
    </location>
</feature>
<dbReference type="EMBL" id="CM022227">
    <property type="protein sequence ID" value="KAF7086555.1"/>
    <property type="molecule type" value="Genomic_DNA"/>
</dbReference>
<sequence length="27" mass="2999">RGEAKLLTEDWEGAVEDLKEAAQKSPQ</sequence>
<reference evidence="2" key="1">
    <citation type="journal article" date="2017" name="Gigascience">
        <title>The first near-complete assembly of the hexaploid bread wheat genome, Triticum aestivum.</title>
        <authorList>
            <person name="Zimin A.V."/>
            <person name="Puiu D."/>
            <person name="Hall R."/>
            <person name="Kingan S."/>
            <person name="Clavijo B.J."/>
            <person name="Salzberg S.L."/>
        </authorList>
    </citation>
    <scope>NUCLEOTIDE SEQUENCE</scope>
    <source>
        <tissue evidence="2">Leaf</tissue>
    </source>
</reference>
<accession>A0A9R1LDA5</accession>
<name>A0A9R1LDA5_WHEAT</name>
<feature type="compositionally biased region" description="Basic and acidic residues" evidence="1">
    <location>
        <begin position="16"/>
        <end position="27"/>
    </location>
</feature>
<dbReference type="AlphaFoldDB" id="A0A9R1LDA5"/>
<gene>
    <name evidence="2" type="ORF">CFC21_089843</name>
</gene>
<feature type="non-terminal residue" evidence="2">
    <location>
        <position position="1"/>
    </location>
</feature>
<proteinExistence type="predicted"/>
<evidence type="ECO:0000313" key="2">
    <source>
        <dbReference type="EMBL" id="KAF7086555.1"/>
    </source>
</evidence>
<dbReference type="Proteomes" id="UP000815260">
    <property type="component" value="Chromosome 6B"/>
</dbReference>
<protein>
    <submittedName>
        <fullName evidence="2">Uncharacterized protein</fullName>
    </submittedName>
</protein>
<comment type="caution">
    <text evidence="2">The sequence shown here is derived from an EMBL/GenBank/DDBJ whole genome shotgun (WGS) entry which is preliminary data.</text>
</comment>
<reference evidence="2" key="2">
    <citation type="submission" date="2020-03" db="EMBL/GenBank/DDBJ databases">
        <title>The second near-complete assembly of the hexaploid bread wheat (Triticum aestivum) genome.</title>
        <authorList>
            <person name="Zimin A.V."/>
            <person name="Puiu D."/>
            <person name="Shumante A."/>
            <person name="Alonge M."/>
            <person name="Salzberg S.L."/>
        </authorList>
    </citation>
    <scope>NUCLEOTIDE SEQUENCE</scope>
    <source>
        <tissue evidence="2">Leaf</tissue>
    </source>
</reference>
<evidence type="ECO:0000256" key="1">
    <source>
        <dbReference type="SAM" id="MobiDB-lite"/>
    </source>
</evidence>